<dbReference type="PANTHER" id="PTHR21064:SF6">
    <property type="entry name" value="AMINOGLYCOSIDE PHOSPHOTRANSFERASE DOMAIN-CONTAINING PROTEIN"/>
    <property type="match status" value="1"/>
</dbReference>
<organism evidence="3 4">
    <name type="scientific">Paracoccus versutus</name>
    <name type="common">Thiobacillus versutus</name>
    <dbReference type="NCBI Taxonomy" id="34007"/>
    <lineage>
        <taxon>Bacteria</taxon>
        <taxon>Pseudomonadati</taxon>
        <taxon>Pseudomonadota</taxon>
        <taxon>Alphaproteobacteria</taxon>
        <taxon>Rhodobacterales</taxon>
        <taxon>Paracoccaceae</taxon>
        <taxon>Paracoccus</taxon>
    </lineage>
</organism>
<comment type="similarity">
    <text evidence="1">Belongs to the pseudomonas-type ThrB family.</text>
</comment>
<dbReference type="RefSeq" id="WP_166435459.1">
    <property type="nucleotide sequence ID" value="NZ_CP038196.1"/>
</dbReference>
<dbReference type="AlphaFoldDB" id="A0A3D9XUK1"/>
<evidence type="ECO:0000256" key="1">
    <source>
        <dbReference type="ARBA" id="ARBA00038240"/>
    </source>
</evidence>
<dbReference type="Gene3D" id="3.90.1200.10">
    <property type="match status" value="1"/>
</dbReference>
<sequence>MRETQENLSAIIAESALRWDIPEGVSARLLSHSENAVFLLSHGDWKRVLRIHRMNYHSASAIRSELDWMAALTRDKGIETPIALPGTDGQLIQYIAPAAGEKERFVVLFDFISGREPQVEDMEAAFGHLGAMAATMHNHAREWERPAYFERMVWDYENSLGSNPNWGGWEPGFAGSQSDIEVVRQADRLMKEQLAAYGTGPDRFGLIHSDLRSANLLIEDGKTKILDFDDCGIGWFLYDLASALSFQENHERADAIIAAWVAGYRTVAPLPDEELSIVPTLMLLRRLIVMGWAGSHPETELAHHMRESGYTAGTVTLAQRYLQNNS</sequence>
<protein>
    <submittedName>
        <fullName evidence="3">Ser/Thr protein kinase RdoA (MazF antagonist)</fullName>
    </submittedName>
</protein>
<evidence type="ECO:0000259" key="2">
    <source>
        <dbReference type="Pfam" id="PF01636"/>
    </source>
</evidence>
<keyword evidence="3" id="KW-0808">Transferase</keyword>
<feature type="domain" description="Aminoglycoside phosphotransferase" evidence="2">
    <location>
        <begin position="31"/>
        <end position="270"/>
    </location>
</feature>
<dbReference type="Proteomes" id="UP000256941">
    <property type="component" value="Unassembled WGS sequence"/>
</dbReference>
<gene>
    <name evidence="3" type="ORF">BDD41_1946</name>
</gene>
<proteinExistence type="inferred from homology"/>
<accession>A0A3D9XUK1</accession>
<evidence type="ECO:0000313" key="4">
    <source>
        <dbReference type="Proteomes" id="UP000256941"/>
    </source>
</evidence>
<dbReference type="Pfam" id="PF01636">
    <property type="entry name" value="APH"/>
    <property type="match status" value="1"/>
</dbReference>
<comment type="caution">
    <text evidence="3">The sequence shown here is derived from an EMBL/GenBank/DDBJ whole genome shotgun (WGS) entry which is preliminary data.</text>
</comment>
<dbReference type="GO" id="GO:0009088">
    <property type="term" value="P:threonine biosynthetic process"/>
    <property type="evidence" value="ECO:0007669"/>
    <property type="project" value="TreeGrafter"/>
</dbReference>
<dbReference type="InterPro" id="IPR011009">
    <property type="entry name" value="Kinase-like_dom_sf"/>
</dbReference>
<evidence type="ECO:0000313" key="3">
    <source>
        <dbReference type="EMBL" id="REF73391.1"/>
    </source>
</evidence>
<dbReference type="SUPFAM" id="SSF56112">
    <property type="entry name" value="Protein kinase-like (PK-like)"/>
    <property type="match status" value="1"/>
</dbReference>
<name>A0A3D9XUK1_PARVE</name>
<dbReference type="PANTHER" id="PTHR21064">
    <property type="entry name" value="AMINOGLYCOSIDE PHOSPHOTRANSFERASE DOMAIN-CONTAINING PROTEIN-RELATED"/>
    <property type="match status" value="1"/>
</dbReference>
<dbReference type="InterPro" id="IPR050249">
    <property type="entry name" value="Pseudomonas-type_ThrB"/>
</dbReference>
<dbReference type="InterPro" id="IPR002575">
    <property type="entry name" value="Aminoglycoside_PTrfase"/>
</dbReference>
<keyword evidence="3" id="KW-0418">Kinase</keyword>
<dbReference type="EMBL" id="QTUJ01000001">
    <property type="protein sequence ID" value="REF73391.1"/>
    <property type="molecule type" value="Genomic_DNA"/>
</dbReference>
<reference evidence="3 4" key="1">
    <citation type="submission" date="2018-08" db="EMBL/GenBank/DDBJ databases">
        <title>Genomic Encyclopedia of Archaeal and Bacterial Type Strains, Phase II (KMG-II): from individual species to whole genera.</title>
        <authorList>
            <person name="Goeker M."/>
        </authorList>
    </citation>
    <scope>NUCLEOTIDE SEQUENCE [LARGE SCALE GENOMIC DNA]</scope>
    <source>
        <strain evidence="3 4">DSM 17099</strain>
    </source>
</reference>
<dbReference type="GO" id="GO:0004413">
    <property type="term" value="F:homoserine kinase activity"/>
    <property type="evidence" value="ECO:0007669"/>
    <property type="project" value="TreeGrafter"/>
</dbReference>